<gene>
    <name evidence="8" type="ORF">HOO65_090096</name>
</gene>
<dbReference type="Pfam" id="PF20684">
    <property type="entry name" value="Fung_rhodopsin"/>
    <property type="match status" value="1"/>
</dbReference>
<evidence type="ECO:0000256" key="3">
    <source>
        <dbReference type="ARBA" id="ARBA00022989"/>
    </source>
</evidence>
<evidence type="ECO:0000256" key="5">
    <source>
        <dbReference type="ARBA" id="ARBA00038359"/>
    </source>
</evidence>
<evidence type="ECO:0000256" key="4">
    <source>
        <dbReference type="ARBA" id="ARBA00023136"/>
    </source>
</evidence>
<evidence type="ECO:0000256" key="1">
    <source>
        <dbReference type="ARBA" id="ARBA00004141"/>
    </source>
</evidence>
<dbReference type="InterPro" id="IPR052337">
    <property type="entry name" value="SAT4-like"/>
</dbReference>
<keyword evidence="3 6" id="KW-1133">Transmembrane helix</keyword>
<comment type="caution">
    <text evidence="8">The sequence shown here is derived from an EMBL/GenBank/DDBJ whole genome shotgun (WGS) entry which is preliminary data.</text>
</comment>
<dbReference type="Proteomes" id="UP001610728">
    <property type="component" value="Unassembled WGS sequence"/>
</dbReference>
<comment type="subcellular location">
    <subcellularLocation>
        <location evidence="1">Membrane</location>
        <topology evidence="1">Multi-pass membrane protein</topology>
    </subcellularLocation>
</comment>
<protein>
    <recommendedName>
        <fullName evidence="7">Rhodopsin domain-containing protein</fullName>
    </recommendedName>
</protein>
<keyword evidence="4 6" id="KW-0472">Membrane</keyword>
<feature type="transmembrane region" description="Helical" evidence="6">
    <location>
        <begin position="193"/>
        <end position="213"/>
    </location>
</feature>
<feature type="transmembrane region" description="Helical" evidence="6">
    <location>
        <begin position="233"/>
        <end position="252"/>
    </location>
</feature>
<dbReference type="PANTHER" id="PTHR33048:SF161">
    <property type="entry name" value="INTEGRAL MEMBRANE PROTEIN"/>
    <property type="match status" value="1"/>
</dbReference>
<evidence type="ECO:0000313" key="9">
    <source>
        <dbReference type="Proteomes" id="UP001610728"/>
    </source>
</evidence>
<evidence type="ECO:0000259" key="7">
    <source>
        <dbReference type="Pfam" id="PF20684"/>
    </source>
</evidence>
<evidence type="ECO:0000313" key="8">
    <source>
        <dbReference type="EMBL" id="KAL2884801.1"/>
    </source>
</evidence>
<feature type="transmembrane region" description="Helical" evidence="6">
    <location>
        <begin position="264"/>
        <end position="286"/>
    </location>
</feature>
<name>A0ABR4M951_9PEZI</name>
<evidence type="ECO:0000256" key="2">
    <source>
        <dbReference type="ARBA" id="ARBA00022692"/>
    </source>
</evidence>
<feature type="domain" description="Rhodopsin" evidence="7">
    <location>
        <begin position="66"/>
        <end position="330"/>
    </location>
</feature>
<sequence>MESLLDLAQRALLFLGQQPKHQYPTLIDRAESMPVHFVYMKPKDIVRDHLIINCVLGFFTVVVVVLRVVSRVQTQQGPSNFGLDDFFVCIALPQALVMLVVQGLPLNTMVLYVTPSNLHISDSEPPSLKLRLKLAYKDPNAFLQILLLVLATPPQKPWLICRLYCDTLCIKLSALFFYLRVFVNRSLKFATKATIWFVLLWSIGNILQVFLICRPFKAAIDPNTPGTCGSQKASFIAIGCFNAVTDLMILVLPIHTVWSLKARLGMKVALTAVLTIGLLVTVVSVWRLVALTKLRIHTDLTGTMVYASFLSATEPLLGILCISLPMLRPATHLRCAGRRQGISNKNSQANGGGDFALTSSKARARRLESNVFAVGTNYDDDDDEMQIGHNLKASRTESRNSDGTDGSEADLNAARLQGQDGIKLQRKWVVSHV</sequence>
<feature type="transmembrane region" description="Helical" evidence="6">
    <location>
        <begin position="306"/>
        <end position="327"/>
    </location>
</feature>
<dbReference type="GeneID" id="98121320"/>
<feature type="transmembrane region" description="Helical" evidence="6">
    <location>
        <begin position="50"/>
        <end position="70"/>
    </location>
</feature>
<accession>A0ABR4M951</accession>
<keyword evidence="2 6" id="KW-0812">Transmembrane</keyword>
<dbReference type="RefSeq" id="XP_070855982.1">
    <property type="nucleotide sequence ID" value="XM_071004497.1"/>
</dbReference>
<dbReference type="PANTHER" id="PTHR33048">
    <property type="entry name" value="PTH11-LIKE INTEGRAL MEMBRANE PROTEIN (AFU_ORTHOLOGUE AFUA_5G11245)"/>
    <property type="match status" value="1"/>
</dbReference>
<organism evidence="8 9">
    <name type="scientific">Ceratocystis lukuohia</name>
    <dbReference type="NCBI Taxonomy" id="2019550"/>
    <lineage>
        <taxon>Eukaryota</taxon>
        <taxon>Fungi</taxon>
        <taxon>Dikarya</taxon>
        <taxon>Ascomycota</taxon>
        <taxon>Pezizomycotina</taxon>
        <taxon>Sordariomycetes</taxon>
        <taxon>Hypocreomycetidae</taxon>
        <taxon>Microascales</taxon>
        <taxon>Ceratocystidaceae</taxon>
        <taxon>Ceratocystis</taxon>
    </lineage>
</organism>
<dbReference type="EMBL" id="JABSNW010000009">
    <property type="protein sequence ID" value="KAL2884801.1"/>
    <property type="molecule type" value="Genomic_DNA"/>
</dbReference>
<proteinExistence type="inferred from homology"/>
<reference evidence="8 9" key="1">
    <citation type="submission" date="2020-05" db="EMBL/GenBank/DDBJ databases">
        <title>Ceratocystis lukuohia genome.</title>
        <authorList>
            <person name="Harrington T.C."/>
            <person name="Kim K."/>
            <person name="Mayers C.G."/>
        </authorList>
    </citation>
    <scope>NUCLEOTIDE SEQUENCE [LARGE SCALE GENOMIC DNA]</scope>
    <source>
        <strain evidence="8 9">C4212</strain>
    </source>
</reference>
<dbReference type="InterPro" id="IPR049326">
    <property type="entry name" value="Rhodopsin_dom_fungi"/>
</dbReference>
<comment type="similarity">
    <text evidence="5">Belongs to the SAT4 family.</text>
</comment>
<keyword evidence="9" id="KW-1185">Reference proteome</keyword>
<evidence type="ECO:0000256" key="6">
    <source>
        <dbReference type="SAM" id="Phobius"/>
    </source>
</evidence>
<feature type="transmembrane region" description="Helical" evidence="6">
    <location>
        <begin position="90"/>
        <end position="113"/>
    </location>
</feature>